<accession>A0ABW7ZK51</accession>
<feature type="transmembrane region" description="Helical" evidence="1">
    <location>
        <begin position="421"/>
        <end position="439"/>
    </location>
</feature>
<feature type="transmembrane region" description="Helical" evidence="1">
    <location>
        <begin position="350"/>
        <end position="369"/>
    </location>
</feature>
<dbReference type="Proteomes" id="UP001612812">
    <property type="component" value="Unassembled WGS sequence"/>
</dbReference>
<keyword evidence="1" id="KW-0812">Transmembrane</keyword>
<feature type="transmembrane region" description="Helical" evidence="1">
    <location>
        <begin position="723"/>
        <end position="741"/>
    </location>
</feature>
<feature type="transmembrane region" description="Helical" evidence="1">
    <location>
        <begin position="174"/>
        <end position="195"/>
    </location>
</feature>
<feature type="transmembrane region" description="Helical" evidence="1">
    <location>
        <begin position="323"/>
        <end position="343"/>
    </location>
</feature>
<feature type="transmembrane region" description="Helical" evidence="1">
    <location>
        <begin position="451"/>
        <end position="470"/>
    </location>
</feature>
<feature type="transmembrane region" description="Helical" evidence="1">
    <location>
        <begin position="145"/>
        <end position="162"/>
    </location>
</feature>
<feature type="transmembrane region" description="Helical" evidence="1">
    <location>
        <begin position="51"/>
        <end position="69"/>
    </location>
</feature>
<feature type="transmembrane region" description="Helical" evidence="1">
    <location>
        <begin position="639"/>
        <end position="658"/>
    </location>
</feature>
<dbReference type="RefSeq" id="WP_396769107.1">
    <property type="nucleotide sequence ID" value="NZ_JBITLA010000004.1"/>
</dbReference>
<feature type="transmembrane region" description="Helical" evidence="1">
    <location>
        <begin position="477"/>
        <end position="499"/>
    </location>
</feature>
<dbReference type="PANTHER" id="PTHR36840:SF1">
    <property type="entry name" value="BLL5714 PROTEIN"/>
    <property type="match status" value="1"/>
</dbReference>
<sequence length="809" mass="85032">MGGVGRIQLADQAGGVSRLELFLDLIFVFAFLNVTGVTAEQLNPAGLPRGLLLLVLLWWCWTPFAWLGTMVRLDRGVLPVAMFGLSAALFVMSLTVREAFLDRPGGLSGPVVFALGYLVVRGTALTVATVATTDPAGVRHLIRRVWPPAGVGALVLLAAAVAPAHVPDAVTREWIRFALVGCAVVVEYGGALLAGSRRWRIASIPYWAERYALIILIGFGETIISIGLSQGMAVAQPLTSAVVLGTLLGVALAGALWWTYFDIARFAAEQALHRVAGDRRGALGRDAYSFLHLPMMAGLILVALGLKKALGELRVHSAESDPLLGVLTLYGGVVLYLVGLVLFEIRTLRLLGRSPLLGIALVLAAAPFAPRLPVLAELAVLAAAVGATALADATIFRHRHRRLHAAIGTADEHAGVTPKELFFDLAFVYAFLQVAALMADDPTVGGVVRGLLVLTTLWLAWCAYAWLASVVRSEGPLVRLVMVLVVAVTAVITLAGPQALADALGGMSGPLVFVACYAVIRLLVLVSFAGGARQHPGMWPPRPALATVPSLVALGLLLIAALVPEPVGDIRALPPVRVGLWIAAILVDVLGNARVLRALPIGSPTHWADRFSLIVIIALGEAVISMGTALAYTPISARIIVAVLLATGLLAALWWAYFGWDSAEGERALEAADGTVRTRIARNAYTLLHLPMVAGIVLVSLGLRKSMSVLGSAGLLTLGPPPYLLGHAALFGGVLLYLVAVQAFHSRTVGRRRPLRVAQAGLVAALLPLTAGLPALVSLAVLTAVCLAVTAFEATRGRTVPAVQPVVSH</sequence>
<name>A0ABW7ZK51_9ACTN</name>
<feature type="transmembrane region" description="Helical" evidence="1">
    <location>
        <begin position="282"/>
        <end position="303"/>
    </location>
</feature>
<proteinExistence type="predicted"/>
<feature type="transmembrane region" description="Helical" evidence="1">
    <location>
        <begin position="611"/>
        <end position="633"/>
    </location>
</feature>
<organism evidence="2 3">
    <name type="scientific">Micromonospora maritima</name>
    <dbReference type="NCBI Taxonomy" id="986711"/>
    <lineage>
        <taxon>Bacteria</taxon>
        <taxon>Bacillati</taxon>
        <taxon>Actinomycetota</taxon>
        <taxon>Actinomycetes</taxon>
        <taxon>Micromonosporales</taxon>
        <taxon>Micromonosporaceae</taxon>
        <taxon>Micromonospora</taxon>
    </lineage>
</organism>
<comment type="caution">
    <text evidence="2">The sequence shown here is derived from an EMBL/GenBank/DDBJ whole genome shotgun (WGS) entry which is preliminary data.</text>
</comment>
<feature type="transmembrane region" description="Helical" evidence="1">
    <location>
        <begin position="240"/>
        <end position="261"/>
    </location>
</feature>
<feature type="transmembrane region" description="Helical" evidence="1">
    <location>
        <begin position="511"/>
        <end position="532"/>
    </location>
</feature>
<keyword evidence="1" id="KW-1133">Transmembrane helix</keyword>
<reference evidence="2 3" key="1">
    <citation type="submission" date="2024-10" db="EMBL/GenBank/DDBJ databases">
        <title>The Natural Products Discovery Center: Release of the First 8490 Sequenced Strains for Exploring Actinobacteria Biosynthetic Diversity.</title>
        <authorList>
            <person name="Kalkreuter E."/>
            <person name="Kautsar S.A."/>
            <person name="Yang D."/>
            <person name="Bader C.D."/>
            <person name="Teijaro C.N."/>
            <person name="Fluegel L."/>
            <person name="Davis C.M."/>
            <person name="Simpson J.R."/>
            <person name="Lauterbach L."/>
            <person name="Steele A.D."/>
            <person name="Gui C."/>
            <person name="Meng S."/>
            <person name="Li G."/>
            <person name="Viehrig K."/>
            <person name="Ye F."/>
            <person name="Su P."/>
            <person name="Kiefer A.F."/>
            <person name="Nichols A."/>
            <person name="Cepeda A.J."/>
            <person name="Yan W."/>
            <person name="Fan B."/>
            <person name="Jiang Y."/>
            <person name="Adhikari A."/>
            <person name="Zheng C.-J."/>
            <person name="Schuster L."/>
            <person name="Cowan T.M."/>
            <person name="Smanski M.J."/>
            <person name="Chevrette M.G."/>
            <person name="De Carvalho L.P.S."/>
            <person name="Shen B."/>
        </authorList>
    </citation>
    <scope>NUCLEOTIDE SEQUENCE [LARGE SCALE GENOMIC DNA]</scope>
    <source>
        <strain evidence="2 3">NPDC049845</strain>
    </source>
</reference>
<feature type="transmembrane region" description="Helical" evidence="1">
    <location>
        <begin position="21"/>
        <end position="39"/>
    </location>
</feature>
<feature type="transmembrane region" description="Helical" evidence="1">
    <location>
        <begin position="375"/>
        <end position="396"/>
    </location>
</feature>
<feature type="transmembrane region" description="Helical" evidence="1">
    <location>
        <begin position="544"/>
        <end position="563"/>
    </location>
</feature>
<evidence type="ECO:0000313" key="2">
    <source>
        <dbReference type="EMBL" id="MFI7263229.1"/>
    </source>
</evidence>
<dbReference type="PANTHER" id="PTHR36840">
    <property type="entry name" value="BLL5714 PROTEIN"/>
    <property type="match status" value="1"/>
</dbReference>
<protein>
    <submittedName>
        <fullName evidence="2">Low temperature requirement protein A</fullName>
    </submittedName>
</protein>
<dbReference type="Pfam" id="PF06772">
    <property type="entry name" value="LtrA"/>
    <property type="match status" value="2"/>
</dbReference>
<evidence type="ECO:0000313" key="3">
    <source>
        <dbReference type="Proteomes" id="UP001612812"/>
    </source>
</evidence>
<feature type="transmembrane region" description="Helical" evidence="1">
    <location>
        <begin position="111"/>
        <end position="133"/>
    </location>
</feature>
<feature type="transmembrane region" description="Helical" evidence="1">
    <location>
        <begin position="76"/>
        <end position="96"/>
    </location>
</feature>
<keyword evidence="3" id="KW-1185">Reference proteome</keyword>
<evidence type="ECO:0000256" key="1">
    <source>
        <dbReference type="SAM" id="Phobius"/>
    </source>
</evidence>
<dbReference type="EMBL" id="JBITLE010000004">
    <property type="protein sequence ID" value="MFI7263229.1"/>
    <property type="molecule type" value="Genomic_DNA"/>
</dbReference>
<feature type="transmembrane region" description="Helical" evidence="1">
    <location>
        <begin position="207"/>
        <end position="228"/>
    </location>
</feature>
<feature type="transmembrane region" description="Helical" evidence="1">
    <location>
        <begin position="762"/>
        <end position="792"/>
    </location>
</feature>
<feature type="transmembrane region" description="Helical" evidence="1">
    <location>
        <begin position="684"/>
        <end position="703"/>
    </location>
</feature>
<dbReference type="InterPro" id="IPR010640">
    <property type="entry name" value="Low_temperature_requirement_A"/>
</dbReference>
<feature type="transmembrane region" description="Helical" evidence="1">
    <location>
        <begin position="578"/>
        <end position="599"/>
    </location>
</feature>
<gene>
    <name evidence="2" type="ORF">ACIBP4_13145</name>
</gene>
<keyword evidence="1" id="KW-0472">Membrane</keyword>